<dbReference type="InterPro" id="IPR012902">
    <property type="entry name" value="N_methyl_site"/>
</dbReference>
<evidence type="ECO:0000256" key="4">
    <source>
        <dbReference type="ARBA" id="ARBA00022475"/>
    </source>
</evidence>
<reference evidence="13 16" key="2">
    <citation type="submission" date="2019-12" db="EMBL/GenBank/DDBJ databases">
        <title>Acinetobacter haemolyticus comparative genomics.</title>
        <authorList>
            <person name="Castro-Jaimes S."/>
            <person name="Bello-Lopez E."/>
            <person name="Velazquez-Acosta C."/>
            <person name="Volkow-Fernandez P."/>
            <person name="Lozano-Zarain P."/>
            <person name="Castillo Ramirez S."/>
            <person name="Cevallos M.A."/>
        </authorList>
    </citation>
    <scope>NUCLEOTIDE SEQUENCE [LARGE SCALE GENOMIC DNA]</scope>
    <source>
        <strain evidence="13 16">AN10</strain>
    </source>
</reference>
<dbReference type="GO" id="GO:0015627">
    <property type="term" value="C:type II protein secretion system complex"/>
    <property type="evidence" value="ECO:0007669"/>
    <property type="project" value="InterPro"/>
</dbReference>
<comment type="subcellular location">
    <subcellularLocation>
        <location evidence="1">Cell inner membrane</location>
        <topology evidence="1">Single-pass membrane protein</topology>
    </subcellularLocation>
</comment>
<evidence type="ECO:0000313" key="13">
    <source>
        <dbReference type="EMBL" id="NAR72610.1"/>
    </source>
</evidence>
<evidence type="ECO:0000256" key="9">
    <source>
        <dbReference type="ARBA" id="ARBA00023136"/>
    </source>
</evidence>
<dbReference type="InterPro" id="IPR000983">
    <property type="entry name" value="Bac_GSPG_pilin"/>
</dbReference>
<dbReference type="AlphaFoldDB" id="A0A1L6KQW2"/>
<dbReference type="Gene3D" id="3.30.700.10">
    <property type="entry name" value="Glycoprotein, Type 4 Pilin"/>
    <property type="match status" value="1"/>
</dbReference>
<dbReference type="GO" id="GO:0005886">
    <property type="term" value="C:plasma membrane"/>
    <property type="evidence" value="ECO:0007669"/>
    <property type="project" value="UniProtKB-SubCell"/>
</dbReference>
<keyword evidence="4" id="KW-1003">Cell membrane</keyword>
<feature type="domain" description="Type II secretion system protein GspG C-terminal" evidence="11">
    <location>
        <begin position="99"/>
        <end position="206"/>
    </location>
</feature>
<proteinExistence type="inferred from homology"/>
<gene>
    <name evidence="13" type="primary">gspG</name>
    <name evidence="14" type="ORF">AHTJR_13825</name>
    <name evidence="13" type="ORF">GPS52_03715</name>
    <name evidence="12" type="ORF">J5N55_05145</name>
</gene>
<evidence type="ECO:0000313" key="12">
    <source>
        <dbReference type="EMBL" id="MBO3657476.1"/>
    </source>
</evidence>
<dbReference type="EMBL" id="JAGFOT010000004">
    <property type="protein sequence ID" value="MBO3657476.1"/>
    <property type="molecule type" value="Genomic_DNA"/>
</dbReference>
<keyword evidence="5" id="KW-0488">Methylation</keyword>
<keyword evidence="8 10" id="KW-1133">Transmembrane helix</keyword>
<dbReference type="Pfam" id="PF08334">
    <property type="entry name" value="T2SSG"/>
    <property type="match status" value="1"/>
</dbReference>
<dbReference type="Pfam" id="PF07963">
    <property type="entry name" value="N_methyl"/>
    <property type="match status" value="1"/>
</dbReference>
<evidence type="ECO:0000313" key="14">
    <source>
        <dbReference type="EMBL" id="QBQ17283.1"/>
    </source>
</evidence>
<dbReference type="EMBL" id="WTTO01000006">
    <property type="protein sequence ID" value="NAR72610.1"/>
    <property type="molecule type" value="Genomic_DNA"/>
</dbReference>
<dbReference type="PANTHER" id="PTHR30093">
    <property type="entry name" value="GENERAL SECRETION PATHWAY PROTEIN G"/>
    <property type="match status" value="1"/>
</dbReference>
<evidence type="ECO:0000256" key="2">
    <source>
        <dbReference type="ARBA" id="ARBA00009984"/>
    </source>
</evidence>
<reference evidence="12" key="3">
    <citation type="submission" date="2021-03" db="EMBL/GenBank/DDBJ databases">
        <title>Acinetobacter spp. whole-genome sequenced from Terengganu.</title>
        <authorList>
            <person name="Mohd Rani F."/>
        </authorList>
    </citation>
    <scope>NUCLEOTIDE SEQUENCE</scope>
    <source>
        <strain evidence="12">AC1502</strain>
    </source>
</reference>
<dbReference type="NCBIfam" id="TIGR01710">
    <property type="entry name" value="typeII_sec_gspG"/>
    <property type="match status" value="1"/>
</dbReference>
<evidence type="ECO:0000313" key="16">
    <source>
        <dbReference type="Proteomes" id="UP000451048"/>
    </source>
</evidence>
<evidence type="ECO:0000256" key="7">
    <source>
        <dbReference type="ARBA" id="ARBA00022692"/>
    </source>
</evidence>
<dbReference type="InterPro" id="IPR045584">
    <property type="entry name" value="Pilin-like"/>
</dbReference>
<dbReference type="InterPro" id="IPR013545">
    <property type="entry name" value="T2SS_protein-GspG_C"/>
</dbReference>
<dbReference type="STRING" id="29430.AHTJS_14620"/>
<name>A0A1L6KQW2_ACIHA</name>
<comment type="similarity">
    <text evidence="2">Belongs to the GSP G family.</text>
</comment>
<evidence type="ECO:0000256" key="10">
    <source>
        <dbReference type="SAM" id="Phobius"/>
    </source>
</evidence>
<organism evidence="13 16">
    <name type="scientific">Acinetobacter haemolyticus</name>
    <dbReference type="NCBI Taxonomy" id="29430"/>
    <lineage>
        <taxon>Bacteria</taxon>
        <taxon>Pseudomonadati</taxon>
        <taxon>Pseudomonadota</taxon>
        <taxon>Gammaproteobacteria</taxon>
        <taxon>Moraxellales</taxon>
        <taxon>Moraxellaceae</taxon>
        <taxon>Acinetobacter</taxon>
    </lineage>
</organism>
<dbReference type="Proteomes" id="UP000294395">
    <property type="component" value="Chromosome"/>
</dbReference>
<dbReference type="Proteomes" id="UP000670925">
    <property type="component" value="Unassembled WGS sequence"/>
</dbReference>
<dbReference type="GO" id="GO:0015628">
    <property type="term" value="P:protein secretion by the type II secretion system"/>
    <property type="evidence" value="ECO:0007669"/>
    <property type="project" value="InterPro"/>
</dbReference>
<dbReference type="EMBL" id="CP038009">
    <property type="protein sequence ID" value="QBQ17283.1"/>
    <property type="molecule type" value="Genomic_DNA"/>
</dbReference>
<dbReference type="OrthoDB" id="9795612at2"/>
<evidence type="ECO:0000259" key="11">
    <source>
        <dbReference type="Pfam" id="PF08334"/>
    </source>
</evidence>
<dbReference type="RefSeq" id="WP_004637734.1">
    <property type="nucleotide sequence ID" value="NZ_CP018260.1"/>
</dbReference>
<dbReference type="Proteomes" id="UP000451048">
    <property type="component" value="Unassembled WGS sequence"/>
</dbReference>
<evidence type="ECO:0000256" key="8">
    <source>
        <dbReference type="ARBA" id="ARBA00022989"/>
    </source>
</evidence>
<dbReference type="PROSITE" id="PS00409">
    <property type="entry name" value="PROKAR_NTER_METHYL"/>
    <property type="match status" value="1"/>
</dbReference>
<sequence length="209" mass="22772">MSDMKEMNMNNSMNKHNVEQSLNTCTQSIAARSSVVRMKRAHSEHSSPSCTYPRTRSIASRLAARSSVTRMNRASGFTLIEVMVVIVILGVLAALIVPNVMGRGEKAKVDTTQITLKGVAGALDQYKLDNGRYPSMQDGGLDALVNQPASAKNWLPGGYVKGGYPKDSWENDLQYVIPGRDGRSFDLYSFGADGKEGGEGNDADIYYQP</sequence>
<feature type="transmembrane region" description="Helical" evidence="10">
    <location>
        <begin position="74"/>
        <end position="97"/>
    </location>
</feature>
<evidence type="ECO:0000256" key="5">
    <source>
        <dbReference type="ARBA" id="ARBA00022481"/>
    </source>
</evidence>
<evidence type="ECO:0000313" key="15">
    <source>
        <dbReference type="Proteomes" id="UP000294395"/>
    </source>
</evidence>
<keyword evidence="9 10" id="KW-0472">Membrane</keyword>
<keyword evidence="6" id="KW-0997">Cell inner membrane</keyword>
<accession>A0A1L6KQW2</accession>
<dbReference type="PANTHER" id="PTHR30093:SF44">
    <property type="entry name" value="TYPE II SECRETION SYSTEM CORE PROTEIN G"/>
    <property type="match status" value="1"/>
</dbReference>
<dbReference type="NCBIfam" id="TIGR02532">
    <property type="entry name" value="IV_pilin_GFxxxE"/>
    <property type="match status" value="1"/>
</dbReference>
<evidence type="ECO:0000256" key="3">
    <source>
        <dbReference type="ARBA" id="ARBA00020042"/>
    </source>
</evidence>
<dbReference type="SUPFAM" id="SSF54523">
    <property type="entry name" value="Pili subunits"/>
    <property type="match status" value="1"/>
</dbReference>
<dbReference type="PRINTS" id="PR00813">
    <property type="entry name" value="BCTERIALGSPG"/>
</dbReference>
<evidence type="ECO:0000256" key="6">
    <source>
        <dbReference type="ARBA" id="ARBA00022519"/>
    </source>
</evidence>
<dbReference type="InterPro" id="IPR010054">
    <property type="entry name" value="Type2_sec_GspG"/>
</dbReference>
<keyword evidence="7 10" id="KW-0812">Transmembrane</keyword>
<protein>
    <recommendedName>
        <fullName evidence="3">Type II secretion system core protein G</fullName>
    </recommendedName>
</protein>
<reference evidence="14 15" key="1">
    <citation type="submission" date="2019-03" db="EMBL/GenBank/DDBJ databases">
        <title>Complete genome sequence of two outbreak-associated Acinetobacter haemolyticus strains.</title>
        <authorList>
            <person name="Bai L."/>
            <person name="Zhang S.-C."/>
            <person name="Deng Y."/>
            <person name="Song C.-C."/>
            <person name="Kang G.-B."/>
            <person name="Dong Y."/>
            <person name="Wang Y."/>
            <person name="Gao F."/>
            <person name="Huang H."/>
        </authorList>
    </citation>
    <scope>NUCLEOTIDE SEQUENCE [LARGE SCALE GENOMIC DNA]</scope>
    <source>
        <strain evidence="14 15">TJR01</strain>
    </source>
</reference>
<evidence type="ECO:0000256" key="1">
    <source>
        <dbReference type="ARBA" id="ARBA00004377"/>
    </source>
</evidence>
<dbReference type="KEGG" id="ahl:AHTJS_14620"/>